<comment type="caution">
    <text evidence="2">The sequence shown here is derived from an EMBL/GenBank/DDBJ whole genome shotgun (WGS) entry which is preliminary data.</text>
</comment>
<accession>A0A9X2Q2C3</accession>
<organism evidence="2 3">
    <name type="scientific">Salinibacter ruber</name>
    <dbReference type="NCBI Taxonomy" id="146919"/>
    <lineage>
        <taxon>Bacteria</taxon>
        <taxon>Pseudomonadati</taxon>
        <taxon>Rhodothermota</taxon>
        <taxon>Rhodothermia</taxon>
        <taxon>Rhodothermales</taxon>
        <taxon>Salinibacteraceae</taxon>
        <taxon>Salinibacter</taxon>
    </lineage>
</organism>
<dbReference type="AlphaFoldDB" id="A0A9X2Q2C3"/>
<reference evidence="2" key="1">
    <citation type="submission" date="2022-08" db="EMBL/GenBank/DDBJ databases">
        <title>Genomic Encyclopedia of Type Strains, Phase V (KMG-V): Genome sequencing to study the core and pangenomes of soil and plant-associated prokaryotes.</title>
        <authorList>
            <person name="Whitman W."/>
        </authorList>
    </citation>
    <scope>NUCLEOTIDE SEQUENCE</scope>
    <source>
        <strain evidence="2">SP3049</strain>
    </source>
</reference>
<evidence type="ECO:0000256" key="1">
    <source>
        <dbReference type="SAM" id="MobiDB-lite"/>
    </source>
</evidence>
<sequence>MGQYYLIANHDRKEYVQPASKKLRAIVLNDPAVLPYLLKQTDVDGQGSGDLRIPKDEYPVDGREKPTELAAWLDSDDYQERIQKRWPHAGRWAGQRVCVIGSYDSSGLYSKIQTSDEWDDITEPVRAEAKAFEKDAAGRDGTNREELHPVPDLVLMTRT</sequence>
<feature type="compositionally biased region" description="Basic and acidic residues" evidence="1">
    <location>
        <begin position="134"/>
        <end position="149"/>
    </location>
</feature>
<evidence type="ECO:0000313" key="3">
    <source>
        <dbReference type="Proteomes" id="UP001155057"/>
    </source>
</evidence>
<proteinExistence type="predicted"/>
<dbReference type="RefSeq" id="WP_259123970.1">
    <property type="nucleotide sequence ID" value="NZ_JANTZO010000005.1"/>
</dbReference>
<evidence type="ECO:0000313" key="2">
    <source>
        <dbReference type="EMBL" id="MCS3709966.1"/>
    </source>
</evidence>
<protein>
    <submittedName>
        <fullName evidence="2">Uncharacterized protein</fullName>
    </submittedName>
</protein>
<gene>
    <name evidence="2" type="ORF">GGP61_001570</name>
</gene>
<dbReference type="Proteomes" id="UP001155057">
    <property type="component" value="Unassembled WGS sequence"/>
</dbReference>
<dbReference type="EMBL" id="JANUAE010000004">
    <property type="protein sequence ID" value="MCS3709966.1"/>
    <property type="molecule type" value="Genomic_DNA"/>
</dbReference>
<feature type="region of interest" description="Disordered" evidence="1">
    <location>
        <begin position="134"/>
        <end position="159"/>
    </location>
</feature>
<name>A0A9X2Q2C3_9BACT</name>